<keyword evidence="6" id="KW-0547">Nucleotide-binding</keyword>
<dbReference type="SUPFAM" id="SSF56784">
    <property type="entry name" value="HAD-like"/>
    <property type="match status" value="1"/>
</dbReference>
<dbReference type="NCBIfam" id="TIGR01494">
    <property type="entry name" value="ATPase_P-type"/>
    <property type="match status" value="1"/>
</dbReference>
<dbReference type="OrthoDB" id="2929958at2759"/>
<keyword evidence="8" id="KW-0460">Magnesium</keyword>
<keyword evidence="3" id="KW-0597">Phosphoprotein</keyword>
<keyword evidence="4" id="KW-0812">Transmembrane</keyword>
<dbReference type="PANTHER" id="PTHR42861">
    <property type="entry name" value="CALCIUM-TRANSPORTING ATPASE"/>
    <property type="match status" value="1"/>
</dbReference>
<gene>
    <name evidence="12" type="primary">LOC107938239</name>
</gene>
<evidence type="ECO:0000256" key="1">
    <source>
        <dbReference type="ARBA" id="ARBA00004141"/>
    </source>
</evidence>
<evidence type="ECO:0000256" key="9">
    <source>
        <dbReference type="ARBA" id="ARBA00022989"/>
    </source>
</evidence>
<dbReference type="PRINTS" id="PR00120">
    <property type="entry name" value="HATPASE"/>
</dbReference>
<accession>A0A1U8MJ54</accession>
<proteinExistence type="inferred from homology"/>
<dbReference type="InterPro" id="IPR023214">
    <property type="entry name" value="HAD_sf"/>
</dbReference>
<dbReference type="KEGG" id="ghi:107938239"/>
<dbReference type="PRINTS" id="PR00119">
    <property type="entry name" value="CATATPASE"/>
</dbReference>
<evidence type="ECO:0000256" key="2">
    <source>
        <dbReference type="ARBA" id="ARBA00008804"/>
    </source>
</evidence>
<keyword evidence="11" id="KW-1185">Reference proteome</keyword>
<dbReference type="RefSeq" id="XP_016726820.1">
    <property type="nucleotide sequence ID" value="XM_016871331.1"/>
</dbReference>
<dbReference type="FunFam" id="3.40.50.1000:FF:000211">
    <property type="entry name" value="Plasma membrane ATPase"/>
    <property type="match status" value="1"/>
</dbReference>
<keyword evidence="9" id="KW-1133">Transmembrane helix</keyword>
<keyword evidence="5" id="KW-0479">Metal-binding</keyword>
<evidence type="ECO:0000256" key="10">
    <source>
        <dbReference type="ARBA" id="ARBA00023136"/>
    </source>
</evidence>
<sequence>MGVCGYNPFARSFKAFSAETIHLALNLGVDVKVITSDELASGKETGYRLSGSHEHKYEIVMRLQQMTYICGMTGDGVNDAPALKKAGIEIAVVDGTDVARGASDIVLTEPGLSVIVSDVLTSRAIFQIMKNYTCCLHYYPNCLGIYVSCSYLEI</sequence>
<comment type="similarity">
    <text evidence="2">Belongs to the cation transport ATPase (P-type) (TC 3.A.3) family. Type IIIA subfamily.</text>
</comment>
<dbReference type="GeneID" id="107938239"/>
<dbReference type="GO" id="GO:0016887">
    <property type="term" value="F:ATP hydrolysis activity"/>
    <property type="evidence" value="ECO:0007669"/>
    <property type="project" value="InterPro"/>
</dbReference>
<dbReference type="SMR" id="A0A1U8MJ54"/>
<dbReference type="GO" id="GO:0046872">
    <property type="term" value="F:metal ion binding"/>
    <property type="evidence" value="ECO:0007669"/>
    <property type="project" value="UniProtKB-KW"/>
</dbReference>
<dbReference type="GO" id="GO:0005524">
    <property type="term" value="F:ATP binding"/>
    <property type="evidence" value="ECO:0007669"/>
    <property type="project" value="UniProtKB-KW"/>
</dbReference>
<evidence type="ECO:0000256" key="4">
    <source>
        <dbReference type="ARBA" id="ARBA00022692"/>
    </source>
</evidence>
<keyword evidence="7" id="KW-0067">ATP-binding</keyword>
<dbReference type="Gene3D" id="1.20.1110.10">
    <property type="entry name" value="Calcium-transporting ATPase, transmembrane domain"/>
    <property type="match status" value="1"/>
</dbReference>
<keyword evidence="10" id="KW-0472">Membrane</keyword>
<reference evidence="12" key="2">
    <citation type="submission" date="2025-08" db="UniProtKB">
        <authorList>
            <consortium name="RefSeq"/>
        </authorList>
    </citation>
    <scope>IDENTIFICATION</scope>
</reference>
<evidence type="ECO:0000256" key="6">
    <source>
        <dbReference type="ARBA" id="ARBA00022741"/>
    </source>
</evidence>
<evidence type="ECO:0000256" key="3">
    <source>
        <dbReference type="ARBA" id="ARBA00022553"/>
    </source>
</evidence>
<dbReference type="STRING" id="3635.A0A1U8MJ54"/>
<name>A0A1U8MJ54_GOSHI</name>
<dbReference type="Gene3D" id="3.40.50.1000">
    <property type="entry name" value="HAD superfamily/HAD-like"/>
    <property type="match status" value="1"/>
</dbReference>
<organism evidence="11 12">
    <name type="scientific">Gossypium hirsutum</name>
    <name type="common">Upland cotton</name>
    <name type="synonym">Gossypium mexicanum</name>
    <dbReference type="NCBI Taxonomy" id="3635"/>
    <lineage>
        <taxon>Eukaryota</taxon>
        <taxon>Viridiplantae</taxon>
        <taxon>Streptophyta</taxon>
        <taxon>Embryophyta</taxon>
        <taxon>Tracheophyta</taxon>
        <taxon>Spermatophyta</taxon>
        <taxon>Magnoliopsida</taxon>
        <taxon>eudicotyledons</taxon>
        <taxon>Gunneridae</taxon>
        <taxon>Pentapetalae</taxon>
        <taxon>rosids</taxon>
        <taxon>malvids</taxon>
        <taxon>Malvales</taxon>
        <taxon>Malvaceae</taxon>
        <taxon>Malvoideae</taxon>
        <taxon>Gossypium</taxon>
    </lineage>
</organism>
<evidence type="ECO:0000256" key="7">
    <source>
        <dbReference type="ARBA" id="ARBA00022840"/>
    </source>
</evidence>
<dbReference type="GO" id="GO:0016020">
    <property type="term" value="C:membrane"/>
    <property type="evidence" value="ECO:0007669"/>
    <property type="project" value="UniProtKB-SubCell"/>
</dbReference>
<dbReference type="InterPro" id="IPR036412">
    <property type="entry name" value="HAD-like_sf"/>
</dbReference>
<evidence type="ECO:0000313" key="12">
    <source>
        <dbReference type="RefSeq" id="XP_016726820.1"/>
    </source>
</evidence>
<protein>
    <submittedName>
        <fullName evidence="12">Plasma membrane ATPase 2-like</fullName>
    </submittedName>
</protein>
<evidence type="ECO:0000256" key="5">
    <source>
        <dbReference type="ARBA" id="ARBA00022723"/>
    </source>
</evidence>
<dbReference type="Proteomes" id="UP000818029">
    <property type="component" value="Chromosome A12"/>
</dbReference>
<dbReference type="PaxDb" id="3635-A0A1U8MJ54"/>
<dbReference type="AlphaFoldDB" id="A0A1U8MJ54"/>
<evidence type="ECO:0000256" key="8">
    <source>
        <dbReference type="ARBA" id="ARBA00022842"/>
    </source>
</evidence>
<evidence type="ECO:0000313" key="11">
    <source>
        <dbReference type="Proteomes" id="UP000818029"/>
    </source>
</evidence>
<comment type="subcellular location">
    <subcellularLocation>
        <location evidence="1">Membrane</location>
        <topology evidence="1">Multi-pass membrane protein</topology>
    </subcellularLocation>
</comment>
<dbReference type="InterPro" id="IPR001757">
    <property type="entry name" value="P_typ_ATPase"/>
</dbReference>
<reference evidence="11" key="1">
    <citation type="journal article" date="2020" name="Nat. Genet.">
        <title>Genomic diversifications of five Gossypium allopolyploid species and their impact on cotton improvement.</title>
        <authorList>
            <person name="Chen Z.J."/>
            <person name="Sreedasyam A."/>
            <person name="Ando A."/>
            <person name="Song Q."/>
            <person name="De Santiago L.M."/>
            <person name="Hulse-Kemp A.M."/>
            <person name="Ding M."/>
            <person name="Ye W."/>
            <person name="Kirkbride R.C."/>
            <person name="Jenkins J."/>
            <person name="Plott C."/>
            <person name="Lovell J."/>
            <person name="Lin Y.M."/>
            <person name="Vaughn R."/>
            <person name="Liu B."/>
            <person name="Simpson S."/>
            <person name="Scheffler B.E."/>
            <person name="Wen L."/>
            <person name="Saski C.A."/>
            <person name="Grover C.E."/>
            <person name="Hu G."/>
            <person name="Conover J.L."/>
            <person name="Carlson J.W."/>
            <person name="Shu S."/>
            <person name="Boston L.B."/>
            <person name="Williams M."/>
            <person name="Peterson D.G."/>
            <person name="McGee K."/>
            <person name="Jones D.C."/>
            <person name="Wendel J.F."/>
            <person name="Stelly D.M."/>
            <person name="Grimwood J."/>
            <person name="Schmutz J."/>
        </authorList>
    </citation>
    <scope>NUCLEOTIDE SEQUENCE [LARGE SCALE GENOMIC DNA]</scope>
    <source>
        <strain evidence="11">cv. TM-1</strain>
    </source>
</reference>